<evidence type="ECO:0008006" key="4">
    <source>
        <dbReference type="Google" id="ProtNLM"/>
    </source>
</evidence>
<protein>
    <recommendedName>
        <fullName evidence="4">Pt repeat family protein</fullName>
    </recommendedName>
</protein>
<evidence type="ECO:0000313" key="3">
    <source>
        <dbReference type="Proteomes" id="UP001305647"/>
    </source>
</evidence>
<feature type="region of interest" description="Disordered" evidence="1">
    <location>
        <begin position="1464"/>
        <end position="1494"/>
    </location>
</feature>
<feature type="region of interest" description="Disordered" evidence="1">
    <location>
        <begin position="675"/>
        <end position="1119"/>
    </location>
</feature>
<dbReference type="EMBL" id="MU863625">
    <property type="protein sequence ID" value="KAK4105540.1"/>
    <property type="molecule type" value="Genomic_DNA"/>
</dbReference>
<feature type="region of interest" description="Disordered" evidence="1">
    <location>
        <begin position="1139"/>
        <end position="1422"/>
    </location>
</feature>
<name>A0AAN6Q8J2_9PEZI</name>
<proteinExistence type="predicted"/>
<feature type="compositionally biased region" description="Basic and acidic residues" evidence="1">
    <location>
        <begin position="855"/>
        <end position="864"/>
    </location>
</feature>
<feature type="compositionally biased region" description="Basic and acidic residues" evidence="1">
    <location>
        <begin position="1024"/>
        <end position="1035"/>
    </location>
</feature>
<feature type="compositionally biased region" description="Low complexity" evidence="1">
    <location>
        <begin position="873"/>
        <end position="900"/>
    </location>
</feature>
<feature type="compositionally biased region" description="Acidic residues" evidence="1">
    <location>
        <begin position="1246"/>
        <end position="1263"/>
    </location>
</feature>
<feature type="compositionally biased region" description="Basic and acidic residues" evidence="1">
    <location>
        <begin position="675"/>
        <end position="686"/>
    </location>
</feature>
<feature type="compositionally biased region" description="Polar residues" evidence="1">
    <location>
        <begin position="745"/>
        <end position="760"/>
    </location>
</feature>
<feature type="compositionally biased region" description="Polar residues" evidence="1">
    <location>
        <begin position="961"/>
        <end position="984"/>
    </location>
</feature>
<feature type="compositionally biased region" description="Polar residues" evidence="1">
    <location>
        <begin position="1357"/>
        <end position="1380"/>
    </location>
</feature>
<organism evidence="2 3">
    <name type="scientific">Parathielavia hyrcaniae</name>
    <dbReference type="NCBI Taxonomy" id="113614"/>
    <lineage>
        <taxon>Eukaryota</taxon>
        <taxon>Fungi</taxon>
        <taxon>Dikarya</taxon>
        <taxon>Ascomycota</taxon>
        <taxon>Pezizomycotina</taxon>
        <taxon>Sordariomycetes</taxon>
        <taxon>Sordariomycetidae</taxon>
        <taxon>Sordariales</taxon>
        <taxon>Chaetomiaceae</taxon>
        <taxon>Parathielavia</taxon>
    </lineage>
</organism>
<keyword evidence="3" id="KW-1185">Reference proteome</keyword>
<comment type="caution">
    <text evidence="2">The sequence shown here is derived from an EMBL/GenBank/DDBJ whole genome shotgun (WGS) entry which is preliminary data.</text>
</comment>
<dbReference type="Proteomes" id="UP001305647">
    <property type="component" value="Unassembled WGS sequence"/>
</dbReference>
<feature type="compositionally biased region" description="Basic and acidic residues" evidence="1">
    <location>
        <begin position="774"/>
        <end position="794"/>
    </location>
</feature>
<gene>
    <name evidence="2" type="ORF">N658DRAFT_416055</name>
</gene>
<feature type="compositionally biased region" description="Polar residues" evidence="1">
    <location>
        <begin position="520"/>
        <end position="529"/>
    </location>
</feature>
<feature type="compositionally biased region" description="Polar residues" evidence="1">
    <location>
        <begin position="1277"/>
        <end position="1313"/>
    </location>
</feature>
<accession>A0AAN6Q8J2</accession>
<reference evidence="2" key="1">
    <citation type="journal article" date="2023" name="Mol. Phylogenet. Evol.">
        <title>Genome-scale phylogeny and comparative genomics of the fungal order Sordariales.</title>
        <authorList>
            <person name="Hensen N."/>
            <person name="Bonometti L."/>
            <person name="Westerberg I."/>
            <person name="Brannstrom I.O."/>
            <person name="Guillou S."/>
            <person name="Cros-Aarteil S."/>
            <person name="Calhoun S."/>
            <person name="Haridas S."/>
            <person name="Kuo A."/>
            <person name="Mondo S."/>
            <person name="Pangilinan J."/>
            <person name="Riley R."/>
            <person name="LaButti K."/>
            <person name="Andreopoulos B."/>
            <person name="Lipzen A."/>
            <person name="Chen C."/>
            <person name="Yan M."/>
            <person name="Daum C."/>
            <person name="Ng V."/>
            <person name="Clum A."/>
            <person name="Steindorff A."/>
            <person name="Ohm R.A."/>
            <person name="Martin F."/>
            <person name="Silar P."/>
            <person name="Natvig D.O."/>
            <person name="Lalanne C."/>
            <person name="Gautier V."/>
            <person name="Ament-Velasquez S.L."/>
            <person name="Kruys A."/>
            <person name="Hutchinson M.I."/>
            <person name="Powell A.J."/>
            <person name="Barry K."/>
            <person name="Miller A.N."/>
            <person name="Grigoriev I.V."/>
            <person name="Debuchy R."/>
            <person name="Gladieux P."/>
            <person name="Hiltunen Thoren M."/>
            <person name="Johannesson H."/>
        </authorList>
    </citation>
    <scope>NUCLEOTIDE SEQUENCE</scope>
    <source>
        <strain evidence="2">CBS 757.83</strain>
    </source>
</reference>
<feature type="compositionally biased region" description="Low complexity" evidence="1">
    <location>
        <begin position="1474"/>
        <end position="1483"/>
    </location>
</feature>
<evidence type="ECO:0000256" key="1">
    <source>
        <dbReference type="SAM" id="MobiDB-lite"/>
    </source>
</evidence>
<feature type="region of interest" description="Disordered" evidence="1">
    <location>
        <begin position="505"/>
        <end position="587"/>
    </location>
</feature>
<feature type="compositionally biased region" description="Low complexity" evidence="1">
    <location>
        <begin position="1408"/>
        <end position="1422"/>
    </location>
</feature>
<sequence>MGDAFPRLGPAPDRQFELEQHRASAPPAFEEHVAPPTTPALVVHVDVCFTDPVIRSRYSRSYASSPTFQATNRISRGLVRRIERCCEELITRKDSGALEMFKGDTCERKPQRFDMAFRITTRGKGDWAERTYRSYQKHPLTVAFTKEVILETHRMIGLFLRRHDDKFQWLDCPVSETEAEGGETRAAPFRPGSASLLSVPRAHFMEAAQKFDFVPGYAIELCFRSQNPQRRVPVYERRIQIDSKQTAPLPRFLSEDVLSKALHSINQGLDSKKREFDDHLQDHRAPEPPDAQGDGLEIELKVINNLGPAYNLVQKSIKTHLVLFRDQDAVDCDLFLHHAEKHLSHHRSDADSAMHAMNDFEFRLVELKGFGWTLRDPAKLALGPSASYSRRTIQAALDRIQTGIGDVIRGHNIAMRIKAHKRGHVVLDKAIVAHEKHGKPRETFASRDDAQATFVARLKARIQRDIDRVFEDSCCIDDIPEDEEDSVARPVTPGLSVFEGLSPKYSPSSIRPSLAWQSRPAPSSAQSFSRPRAQRVFSLSRGSRESFMSIDSLTPNRGGLTQDDSRPSTAPSEQVPESPARDSVFEPRGGLLAPAEVKPSQSFSLVLARSPSATHINNRASLVELPTDIQPLGETRASDGMTSLEGEVDPVTALAGNFPEEGALESCSTSIPELRQDETPSRDYKTIDAPSPVPGAAAGKMDTPTTFEDAREYVTSPVSEEKTTSGALFALAQTESTREEDEFSTAPSTPELSTGGSSPRHSMLETPLLPRFDSVARETVLRDTYPDSGTERPAAHLQGESTVEPVLKENRDPSAAPKPHIDQQQEQEPSRLLPSPAEQSTTLKGPEGPEPVPDDANKIHDAEGRTAVTLDETTTPDVHPTTQTQTPTLTTRPSSTTAPKAEPEPEPKPAVSQIDDDTAQLGAETPDISPRFPAPDSPTPEVRTSSHAPGAQEAGHHSEHVSGSGTPPELVQSTTEAPEQQAVTQVHGEGPESTTVDAGQGDDALPARETTPAGGPESHGNVAKGDDAGGMHQDVDSEAQVTGPDGEEQLMPDPDRVEEERCESESPSEHPDDGDDGRHGIQPVLSEAPATAPDVRADEAEPAVTHQVMGKSDAVPALDRDAGAEYSVAEISGGAKMGLDVLSAPTEQAEPGQGENDIGDEAGEEPGLAPLGNSVAQPTGLDGREEHLISEEVQSEPTSASALVEPAGTEAPELDIDAKRELPGGTEAPVDGAVGELPAPDSELGAGEEEFDGTVDVDIEPEPQEPQSYNGHAATAASFSNLDTSPQETSTTRAEISNHASSADTTILPTTVPRSEDDSATPKPVSLPPPAQQKPEKPHLAPIPDLSRLFPAAPARTSLSSLSDAASFTTSSSITRNSVDTIRPSADDERQRPGGGGGGMAALPELLPPHTSSSSTRSNSRPRTAAGYLCHLGLCEPRSLEVGLRGALGDVKTRRLSLPLQRMLDKGPPATEKVSGAAAVSGAESEDGAGAVGEGEQSVLPRMMMLLAGAVAIGKIMKSVDERAMI</sequence>
<evidence type="ECO:0000313" key="2">
    <source>
        <dbReference type="EMBL" id="KAK4105540.1"/>
    </source>
</evidence>
<reference evidence="2" key="2">
    <citation type="submission" date="2023-05" db="EMBL/GenBank/DDBJ databases">
        <authorList>
            <consortium name="Lawrence Berkeley National Laboratory"/>
            <person name="Steindorff A."/>
            <person name="Hensen N."/>
            <person name="Bonometti L."/>
            <person name="Westerberg I."/>
            <person name="Brannstrom I.O."/>
            <person name="Guillou S."/>
            <person name="Cros-Aarteil S."/>
            <person name="Calhoun S."/>
            <person name="Haridas S."/>
            <person name="Kuo A."/>
            <person name="Mondo S."/>
            <person name="Pangilinan J."/>
            <person name="Riley R."/>
            <person name="Labutti K."/>
            <person name="Andreopoulos B."/>
            <person name="Lipzen A."/>
            <person name="Chen C."/>
            <person name="Yanf M."/>
            <person name="Daum C."/>
            <person name="Ng V."/>
            <person name="Clum A."/>
            <person name="Ohm R."/>
            <person name="Martin F."/>
            <person name="Silar P."/>
            <person name="Natvig D."/>
            <person name="Lalanne C."/>
            <person name="Gautier V."/>
            <person name="Ament-Velasquez S.L."/>
            <person name="Kruys A."/>
            <person name="Hutchinson M.I."/>
            <person name="Powell A.J."/>
            <person name="Barry K."/>
            <person name="Miller A.N."/>
            <person name="Grigoriev I.V."/>
            <person name="Debuchy R."/>
            <person name="Gladieux P."/>
            <person name="Thoren M.H."/>
            <person name="Johannesson H."/>
        </authorList>
    </citation>
    <scope>NUCLEOTIDE SEQUENCE</scope>
    <source>
        <strain evidence="2">CBS 757.83</strain>
    </source>
</reference>
<feature type="compositionally biased region" description="Basic and acidic residues" evidence="1">
    <location>
        <begin position="1053"/>
        <end position="1079"/>
    </location>
</feature>